<dbReference type="EMBL" id="JBHTRV010000002">
    <property type="protein sequence ID" value="MFE5978688.1"/>
    <property type="molecule type" value="Genomic_DNA"/>
</dbReference>
<comment type="caution">
    <text evidence="2">The sequence shown here is derived from an EMBL/GenBank/DDBJ whole genome shotgun (WGS) entry which is preliminary data.</text>
</comment>
<dbReference type="Proteomes" id="UP001600424">
    <property type="component" value="Unassembled WGS sequence"/>
</dbReference>
<evidence type="ECO:0000313" key="2">
    <source>
        <dbReference type="EMBL" id="MFE5978688.1"/>
    </source>
</evidence>
<evidence type="ECO:0000313" key="3">
    <source>
        <dbReference type="Proteomes" id="UP001600424"/>
    </source>
</evidence>
<feature type="compositionally biased region" description="Polar residues" evidence="1">
    <location>
        <begin position="1"/>
        <end position="36"/>
    </location>
</feature>
<reference evidence="2 3" key="1">
    <citation type="submission" date="2024-09" db="EMBL/GenBank/DDBJ databases">
        <title>The Natural Products Discovery Center: Release of the First 8490 Sequenced Strains for Exploring Actinobacteria Biosynthetic Diversity.</title>
        <authorList>
            <person name="Kalkreuter E."/>
            <person name="Kautsar S.A."/>
            <person name="Yang D."/>
            <person name="Bader C.D."/>
            <person name="Teijaro C.N."/>
            <person name="Fluegel L."/>
            <person name="Davis C.M."/>
            <person name="Simpson J.R."/>
            <person name="Lauterbach L."/>
            <person name="Steele A.D."/>
            <person name="Gui C."/>
            <person name="Meng S."/>
            <person name="Li G."/>
            <person name="Viehrig K."/>
            <person name="Ye F."/>
            <person name="Su P."/>
            <person name="Kiefer A.F."/>
            <person name="Nichols A."/>
            <person name="Cepeda A.J."/>
            <person name="Yan W."/>
            <person name="Fan B."/>
            <person name="Jiang Y."/>
            <person name="Adhikari A."/>
            <person name="Zheng C.-J."/>
            <person name="Schuster L."/>
            <person name="Cowan T.M."/>
            <person name="Smanski M.J."/>
            <person name="Chevrette M.G."/>
            <person name="De Carvalho L.P.S."/>
            <person name="Shen B."/>
        </authorList>
    </citation>
    <scope>NUCLEOTIDE SEQUENCE [LARGE SCALE GENOMIC DNA]</scope>
    <source>
        <strain evidence="2 3">NPDC056472</strain>
    </source>
</reference>
<accession>A0ABW6IM63</accession>
<feature type="region of interest" description="Disordered" evidence="1">
    <location>
        <begin position="1"/>
        <end position="55"/>
    </location>
</feature>
<protein>
    <submittedName>
        <fullName evidence="2">Uncharacterized protein</fullName>
    </submittedName>
</protein>
<evidence type="ECO:0000256" key="1">
    <source>
        <dbReference type="SAM" id="MobiDB-lite"/>
    </source>
</evidence>
<proteinExistence type="predicted"/>
<dbReference type="RefSeq" id="WP_386254206.1">
    <property type="nucleotide sequence ID" value="NZ_JBHTRV010000002.1"/>
</dbReference>
<organism evidence="2 3">
    <name type="scientific">Streptomyces wedmorensis</name>
    <dbReference type="NCBI Taxonomy" id="43759"/>
    <lineage>
        <taxon>Bacteria</taxon>
        <taxon>Bacillati</taxon>
        <taxon>Actinomycetota</taxon>
        <taxon>Actinomycetes</taxon>
        <taxon>Kitasatosporales</taxon>
        <taxon>Streptomycetaceae</taxon>
        <taxon>Streptomyces</taxon>
    </lineage>
</organism>
<sequence length="55" mass="5628">MTSKSVFSARRNTALRSSSVSLSQATTDGSDRSTGGSAPLSVMDVRPAPAATAER</sequence>
<name>A0ABW6IM63_STRWE</name>
<gene>
    <name evidence="2" type="ORF">ACFQ63_03150</name>
</gene>
<keyword evidence="3" id="KW-1185">Reference proteome</keyword>